<evidence type="ECO:0000313" key="2">
    <source>
        <dbReference type="Ensembl" id="ENSSAUP00010002664.1"/>
    </source>
</evidence>
<protein>
    <recommendedName>
        <fullName evidence="1">Ig-like domain-containing protein</fullName>
    </recommendedName>
</protein>
<dbReference type="PANTHER" id="PTHR47633:SF4">
    <property type="entry name" value="MYOPALLADIN ISOFORM X1"/>
    <property type="match status" value="1"/>
</dbReference>
<accession>A0A671TL61</accession>
<dbReference type="InterPro" id="IPR003598">
    <property type="entry name" value="Ig_sub2"/>
</dbReference>
<dbReference type="InterPro" id="IPR036179">
    <property type="entry name" value="Ig-like_dom_sf"/>
</dbReference>
<dbReference type="CDD" id="cd00096">
    <property type="entry name" value="Ig"/>
    <property type="match status" value="1"/>
</dbReference>
<reference evidence="2" key="1">
    <citation type="submission" date="2021-04" db="EMBL/GenBank/DDBJ databases">
        <authorList>
            <consortium name="Wellcome Sanger Institute Data Sharing"/>
        </authorList>
    </citation>
    <scope>NUCLEOTIDE SEQUENCE [LARGE SCALE GENOMIC DNA]</scope>
</reference>
<dbReference type="Gene3D" id="2.60.40.10">
    <property type="entry name" value="Immunoglobulins"/>
    <property type="match status" value="2"/>
</dbReference>
<organism evidence="2 3">
    <name type="scientific">Sparus aurata</name>
    <name type="common">Gilthead sea bream</name>
    <dbReference type="NCBI Taxonomy" id="8175"/>
    <lineage>
        <taxon>Eukaryota</taxon>
        <taxon>Metazoa</taxon>
        <taxon>Chordata</taxon>
        <taxon>Craniata</taxon>
        <taxon>Vertebrata</taxon>
        <taxon>Euteleostomi</taxon>
        <taxon>Actinopterygii</taxon>
        <taxon>Neopterygii</taxon>
        <taxon>Teleostei</taxon>
        <taxon>Neoteleostei</taxon>
        <taxon>Acanthomorphata</taxon>
        <taxon>Eupercaria</taxon>
        <taxon>Spariformes</taxon>
        <taxon>Sparidae</taxon>
        <taxon>Sparus</taxon>
    </lineage>
</organism>
<reference evidence="2" key="3">
    <citation type="submission" date="2025-09" db="UniProtKB">
        <authorList>
            <consortium name="Ensembl"/>
        </authorList>
    </citation>
    <scope>IDENTIFICATION</scope>
</reference>
<evidence type="ECO:0000313" key="3">
    <source>
        <dbReference type="Proteomes" id="UP000472265"/>
    </source>
</evidence>
<keyword evidence="3" id="KW-1185">Reference proteome</keyword>
<dbReference type="PROSITE" id="PS50835">
    <property type="entry name" value="IG_LIKE"/>
    <property type="match status" value="2"/>
</dbReference>
<dbReference type="SMART" id="SM00409">
    <property type="entry name" value="IG"/>
    <property type="match status" value="2"/>
</dbReference>
<dbReference type="Proteomes" id="UP000472265">
    <property type="component" value="Chromosome 9"/>
</dbReference>
<dbReference type="InterPro" id="IPR003599">
    <property type="entry name" value="Ig_sub"/>
</dbReference>
<dbReference type="PANTHER" id="PTHR47633">
    <property type="entry name" value="IMMUNOGLOBULIN"/>
    <property type="match status" value="1"/>
</dbReference>
<evidence type="ECO:0000259" key="1">
    <source>
        <dbReference type="PROSITE" id="PS50835"/>
    </source>
</evidence>
<dbReference type="AlphaFoldDB" id="A0A671TL61"/>
<dbReference type="InterPro" id="IPR013783">
    <property type="entry name" value="Ig-like_fold"/>
</dbReference>
<dbReference type="InterPro" id="IPR013098">
    <property type="entry name" value="Ig_I-set"/>
</dbReference>
<dbReference type="GO" id="GO:0005737">
    <property type="term" value="C:cytoplasm"/>
    <property type="evidence" value="ECO:0007669"/>
    <property type="project" value="UniProtKB-SubCell"/>
</dbReference>
<dbReference type="Pfam" id="PF07679">
    <property type="entry name" value="I-set"/>
    <property type="match status" value="2"/>
</dbReference>
<feature type="domain" description="Ig-like" evidence="1">
    <location>
        <begin position="48"/>
        <end position="108"/>
    </location>
</feature>
<proteinExistence type="predicted"/>
<dbReference type="InterPro" id="IPR007110">
    <property type="entry name" value="Ig-like_dom"/>
</dbReference>
<feature type="domain" description="Ig-like" evidence="1">
    <location>
        <begin position="114"/>
        <end position="190"/>
    </location>
</feature>
<dbReference type="SUPFAM" id="SSF48726">
    <property type="entry name" value="Immunoglobulin"/>
    <property type="match status" value="2"/>
</dbReference>
<dbReference type="GeneTree" id="ENSGT00940000171516"/>
<reference evidence="2" key="2">
    <citation type="submission" date="2025-08" db="UniProtKB">
        <authorList>
            <consortium name="Ensembl"/>
        </authorList>
    </citation>
    <scope>IDENTIFICATION</scope>
</reference>
<dbReference type="Ensembl" id="ENSSAUT00010002814.1">
    <property type="protein sequence ID" value="ENSSAUP00010002664.1"/>
    <property type="gene ID" value="ENSSAUG00010001312.1"/>
</dbReference>
<sequence length="338" mass="38372">MSSGFPGKKYNFIVSECVNGIHGRFTKSYFPAKHKYQKYLFSLAKQIPTIQWFHNGQTITSSSVYTFTHERDEYSLIITKVQRESEGEYSCTVSNRFGRSTWFTKTIESLQLSEGGQAVFRYIVTGDPLPEVHWLKGSFNIQPSGFCIIVNNPDGSGFINIKSVKHEHAGVYTCKASNQYGEASCTAELLVFRENVQEELVKMTKGLKISMTEQTTESRLHQERTLSDRMIYTISTEDQQIIPSEEVGTLREVDISAATLHREQVTHQAAVLQSHEIQERVSLAPTHPPQVSAVPVKQLHMATFLSSVQEKQRITEQHSERILSPEIVELTLVRTEPR</sequence>
<dbReference type="SMART" id="SM00408">
    <property type="entry name" value="IGc2"/>
    <property type="match status" value="2"/>
</dbReference>
<name>A0A671TL61_SPAAU</name>